<sequence length="49" mass="5175">MLKPPDRTEHSPVPDDLRGVTPMSDVAYVGLTAVVFALLGLAAKGVGRR</sequence>
<feature type="transmembrane region" description="Helical" evidence="2">
    <location>
        <begin position="26"/>
        <end position="43"/>
    </location>
</feature>
<evidence type="ECO:0000313" key="3">
    <source>
        <dbReference type="EMBL" id="GAA2666952.1"/>
    </source>
</evidence>
<keyword evidence="4" id="KW-1185">Reference proteome</keyword>
<evidence type="ECO:0000256" key="2">
    <source>
        <dbReference type="SAM" id="Phobius"/>
    </source>
</evidence>
<dbReference type="EMBL" id="BAAARK010000012">
    <property type="protein sequence ID" value="GAA2666952.1"/>
    <property type="molecule type" value="Genomic_DNA"/>
</dbReference>
<accession>A0ABN3S3E1</accession>
<comment type="caution">
    <text evidence="3">The sequence shown here is derived from an EMBL/GenBank/DDBJ whole genome shotgun (WGS) entry which is preliminary data.</text>
</comment>
<feature type="region of interest" description="Disordered" evidence="1">
    <location>
        <begin position="1"/>
        <end position="21"/>
    </location>
</feature>
<name>A0ABN3S3E1_9ACTN</name>
<evidence type="ECO:0000256" key="1">
    <source>
        <dbReference type="SAM" id="MobiDB-lite"/>
    </source>
</evidence>
<keyword evidence="2" id="KW-0812">Transmembrane</keyword>
<keyword evidence="2" id="KW-1133">Transmembrane helix</keyword>
<proteinExistence type="predicted"/>
<evidence type="ECO:0000313" key="4">
    <source>
        <dbReference type="Proteomes" id="UP001500994"/>
    </source>
</evidence>
<gene>
    <name evidence="3" type="ORF">GCM10009864_40580</name>
</gene>
<dbReference type="RefSeq" id="WP_344577822.1">
    <property type="nucleotide sequence ID" value="NZ_BAAARK010000012.1"/>
</dbReference>
<organism evidence="3 4">
    <name type="scientific">Streptomyces lunalinharesii</name>
    <dbReference type="NCBI Taxonomy" id="333384"/>
    <lineage>
        <taxon>Bacteria</taxon>
        <taxon>Bacillati</taxon>
        <taxon>Actinomycetota</taxon>
        <taxon>Actinomycetes</taxon>
        <taxon>Kitasatosporales</taxon>
        <taxon>Streptomycetaceae</taxon>
        <taxon>Streptomyces</taxon>
    </lineage>
</organism>
<keyword evidence="2" id="KW-0472">Membrane</keyword>
<reference evidence="3 4" key="1">
    <citation type="journal article" date="2019" name="Int. J. Syst. Evol. Microbiol.">
        <title>The Global Catalogue of Microorganisms (GCM) 10K type strain sequencing project: providing services to taxonomists for standard genome sequencing and annotation.</title>
        <authorList>
            <consortium name="The Broad Institute Genomics Platform"/>
            <consortium name="The Broad Institute Genome Sequencing Center for Infectious Disease"/>
            <person name="Wu L."/>
            <person name="Ma J."/>
        </authorList>
    </citation>
    <scope>NUCLEOTIDE SEQUENCE [LARGE SCALE GENOMIC DNA]</scope>
    <source>
        <strain evidence="3 4">JCM 16374</strain>
    </source>
</reference>
<protein>
    <submittedName>
        <fullName evidence="3">Uncharacterized protein</fullName>
    </submittedName>
</protein>
<feature type="compositionally biased region" description="Basic and acidic residues" evidence="1">
    <location>
        <begin position="1"/>
        <end position="18"/>
    </location>
</feature>
<dbReference type="Proteomes" id="UP001500994">
    <property type="component" value="Unassembled WGS sequence"/>
</dbReference>